<proteinExistence type="predicted"/>
<accession>A0A4R0RP46</accession>
<evidence type="ECO:0000313" key="4">
    <source>
        <dbReference type="Proteomes" id="UP000292702"/>
    </source>
</evidence>
<feature type="region of interest" description="Disordered" evidence="1">
    <location>
        <begin position="224"/>
        <end position="285"/>
    </location>
</feature>
<evidence type="ECO:0000313" key="3">
    <source>
        <dbReference type="EMBL" id="TCD69456.1"/>
    </source>
</evidence>
<dbReference type="Proteomes" id="UP000292702">
    <property type="component" value="Unassembled WGS sequence"/>
</dbReference>
<feature type="transmembrane region" description="Helical" evidence="2">
    <location>
        <begin position="185"/>
        <end position="209"/>
    </location>
</feature>
<keyword evidence="2" id="KW-0472">Membrane</keyword>
<name>A0A4R0RP46_9APHY</name>
<feature type="compositionally biased region" description="Polar residues" evidence="1">
    <location>
        <begin position="358"/>
        <end position="377"/>
    </location>
</feature>
<organism evidence="3 4">
    <name type="scientific">Steccherinum ochraceum</name>
    <dbReference type="NCBI Taxonomy" id="92696"/>
    <lineage>
        <taxon>Eukaryota</taxon>
        <taxon>Fungi</taxon>
        <taxon>Dikarya</taxon>
        <taxon>Basidiomycota</taxon>
        <taxon>Agaricomycotina</taxon>
        <taxon>Agaricomycetes</taxon>
        <taxon>Polyporales</taxon>
        <taxon>Steccherinaceae</taxon>
        <taxon>Steccherinum</taxon>
    </lineage>
</organism>
<keyword evidence="2" id="KW-1133">Transmembrane helix</keyword>
<dbReference type="OrthoDB" id="3270641at2759"/>
<feature type="compositionally biased region" description="Low complexity" evidence="1">
    <location>
        <begin position="325"/>
        <end position="337"/>
    </location>
</feature>
<feature type="compositionally biased region" description="Low complexity" evidence="1">
    <location>
        <begin position="273"/>
        <end position="285"/>
    </location>
</feature>
<reference evidence="3 4" key="1">
    <citation type="submission" date="2018-11" db="EMBL/GenBank/DDBJ databases">
        <title>Genome assembly of Steccherinum ochraceum LE-BIN_3174, the white-rot fungus of the Steccherinaceae family (The Residual Polyporoid clade, Polyporales, Basidiomycota).</title>
        <authorList>
            <person name="Fedorova T.V."/>
            <person name="Glazunova O.A."/>
            <person name="Landesman E.O."/>
            <person name="Moiseenko K.V."/>
            <person name="Psurtseva N.V."/>
            <person name="Savinova O.S."/>
            <person name="Shakhova N.V."/>
            <person name="Tyazhelova T.V."/>
            <person name="Vasina D.V."/>
        </authorList>
    </citation>
    <scope>NUCLEOTIDE SEQUENCE [LARGE SCALE GENOMIC DNA]</scope>
    <source>
        <strain evidence="3 4">LE-BIN_3174</strain>
    </source>
</reference>
<dbReference type="STRING" id="92696.A0A4R0RP46"/>
<feature type="region of interest" description="Disordered" evidence="1">
    <location>
        <begin position="358"/>
        <end position="427"/>
    </location>
</feature>
<dbReference type="EMBL" id="RWJN01000041">
    <property type="protein sequence ID" value="TCD69456.1"/>
    <property type="molecule type" value="Genomic_DNA"/>
</dbReference>
<feature type="compositionally biased region" description="Polar residues" evidence="1">
    <location>
        <begin position="235"/>
        <end position="249"/>
    </location>
</feature>
<feature type="compositionally biased region" description="Low complexity" evidence="1">
    <location>
        <begin position="411"/>
        <end position="427"/>
    </location>
</feature>
<protein>
    <submittedName>
        <fullName evidence="3">Uncharacterized protein</fullName>
    </submittedName>
</protein>
<evidence type="ECO:0000256" key="2">
    <source>
        <dbReference type="SAM" id="Phobius"/>
    </source>
</evidence>
<dbReference type="Gene3D" id="2.60.120.260">
    <property type="entry name" value="Galactose-binding domain-like"/>
    <property type="match status" value="1"/>
</dbReference>
<dbReference type="AlphaFoldDB" id="A0A4R0RP46"/>
<evidence type="ECO:0000256" key="1">
    <source>
        <dbReference type="SAM" id="MobiDB-lite"/>
    </source>
</evidence>
<sequence length="427" mass="45526">MSSTGIVNRTIDDQFGDEVTGLQVTYTPAALWAQGNGCSGCASHPNSSLVFNETWHDGTYTPSHGDDPLSFAFKFNGTAVYVFNVLPRLTLTNVNITLDGTFATNFTHFQNVSILEQYTYNVPIFAVDSLQYGEHTVAVTAVGSNTTSLLFDYAVYTTNISDTGSTTAPPPGQAGDSSQHHKTNIGAIVGGVVGGVALIAVIILAGLFYRRRARRGTRMTGSLQSEPFVALRPSHQATSSDSLSSTPDKLSSIPVIIRNAAPSSQGDPSSEGDATSSASEDTSSVVPLQEQLQFFRAELEALRARSAKSPSKGVKPSRSKSLRENGSSINSGGTNSSRAVSSLASEVAHLRAQMAELKTQQSDVATSPTLSNQASSDDFQREISMLREEIEELRMHHLEPLPEYTPPPSALPSSPSSRPLPSAPWQS</sequence>
<keyword evidence="4" id="KW-1185">Reference proteome</keyword>
<feature type="region of interest" description="Disordered" evidence="1">
    <location>
        <begin position="305"/>
        <end position="342"/>
    </location>
</feature>
<gene>
    <name evidence="3" type="ORF">EIP91_007582</name>
</gene>
<comment type="caution">
    <text evidence="3">The sequence shown here is derived from an EMBL/GenBank/DDBJ whole genome shotgun (WGS) entry which is preliminary data.</text>
</comment>
<feature type="compositionally biased region" description="Basic and acidic residues" evidence="1">
    <location>
        <begin position="378"/>
        <end position="400"/>
    </location>
</feature>
<keyword evidence="2" id="KW-0812">Transmembrane</keyword>